<proteinExistence type="predicted"/>
<evidence type="ECO:0000313" key="2">
    <source>
        <dbReference type="Proteomes" id="UP000516232"/>
    </source>
</evidence>
<organism evidence="1 2">
    <name type="scientific">Acinetobacter phage Aristophanes</name>
    <dbReference type="NCBI Taxonomy" id="2759203"/>
    <lineage>
        <taxon>Viruses</taxon>
        <taxon>Duplodnaviria</taxon>
        <taxon>Heunggongvirae</taxon>
        <taxon>Uroviricota</taxon>
        <taxon>Caudoviricetes</taxon>
        <taxon>Autographivirales</taxon>
        <taxon>Autoscriptoviridae</taxon>
        <taxon>Beijerinckvirinae</taxon>
        <taxon>Aristophanesvirus</taxon>
        <taxon>Aristophanesvirus aristophanes</taxon>
    </lineage>
</organism>
<dbReference type="Proteomes" id="UP000516232">
    <property type="component" value="Segment"/>
</dbReference>
<reference evidence="1 2" key="1">
    <citation type="submission" date="2020-07" db="EMBL/GenBank/DDBJ databases">
        <authorList>
            <person name="Shneider M.M."/>
            <person name="Timoshina O.V."/>
            <person name="Evseev P.V."/>
            <person name="Shelenkov A.A."/>
            <person name="Mikhailova Y.V."/>
            <person name="Yanushevich Y."/>
            <person name="Shagin D.A."/>
            <person name="Miroshnikov K.A."/>
        </authorList>
    </citation>
    <scope>NUCLEOTIDE SEQUENCE [LARGE SCALE GENOMIC DNA]</scope>
</reference>
<name>A0A7G9VYL0_BPACA</name>
<gene>
    <name evidence="1" type="ORF">Aristophanes_00001</name>
</gene>
<evidence type="ECO:0000313" key="1">
    <source>
        <dbReference type="EMBL" id="QNO11425.1"/>
    </source>
</evidence>
<keyword evidence="2" id="KW-1185">Reference proteome</keyword>
<organismHost>
    <name type="scientific">Acinetobacter baumannii</name>
    <dbReference type="NCBI Taxonomy" id="470"/>
</organismHost>
<dbReference type="EMBL" id="MT783706">
    <property type="protein sequence ID" value="QNO11425.1"/>
    <property type="molecule type" value="Genomic_DNA"/>
</dbReference>
<protein>
    <submittedName>
        <fullName evidence="1">Uncharacterized protein</fullName>
    </submittedName>
</protein>
<sequence length="53" mass="6190">MNCILVAMHYLAPHDYCEPMRYCDAIVDDNGNVVPINAAWFYVANRWLNEDEI</sequence>
<accession>A0A7G9VYL0</accession>